<keyword evidence="2 7" id="KW-0812">Transmembrane</keyword>
<feature type="region of interest" description="Disordered" evidence="6">
    <location>
        <begin position="327"/>
        <end position="350"/>
    </location>
</feature>
<evidence type="ECO:0000256" key="6">
    <source>
        <dbReference type="SAM" id="MobiDB-lite"/>
    </source>
</evidence>
<dbReference type="EMBL" id="JAPEVB010000005">
    <property type="protein sequence ID" value="KAJ4387515.1"/>
    <property type="molecule type" value="Genomic_DNA"/>
</dbReference>
<dbReference type="Pfam" id="PF20684">
    <property type="entry name" value="Fung_rhodopsin"/>
    <property type="match status" value="1"/>
</dbReference>
<feature type="transmembrane region" description="Helical" evidence="7">
    <location>
        <begin position="233"/>
        <end position="255"/>
    </location>
</feature>
<feature type="compositionally biased region" description="Basic and acidic residues" evidence="6">
    <location>
        <begin position="340"/>
        <end position="349"/>
    </location>
</feature>
<evidence type="ECO:0000313" key="9">
    <source>
        <dbReference type="EMBL" id="KAJ4387515.1"/>
    </source>
</evidence>
<feature type="transmembrane region" description="Helical" evidence="7">
    <location>
        <begin position="25"/>
        <end position="50"/>
    </location>
</feature>
<dbReference type="PANTHER" id="PTHR33048:SF47">
    <property type="entry name" value="INTEGRAL MEMBRANE PROTEIN-RELATED"/>
    <property type="match status" value="1"/>
</dbReference>
<dbReference type="Proteomes" id="UP001140453">
    <property type="component" value="Unassembled WGS sequence"/>
</dbReference>
<reference evidence="9" key="1">
    <citation type="submission" date="2022-10" db="EMBL/GenBank/DDBJ databases">
        <title>Tapping the CABI collections for fungal endophytes: first genome assemblies for Collariella, Neodidymelliopsis, Ascochyta clinopodiicola, Didymella pomorum, Didymosphaeria variabile, Neocosmospora piperis and Neocucurbitaria cava.</title>
        <authorList>
            <person name="Hill R."/>
        </authorList>
    </citation>
    <scope>NUCLEOTIDE SEQUENCE</scope>
    <source>
        <strain evidence="9">IMI 355082</strain>
    </source>
</reference>
<keyword evidence="3 7" id="KW-1133">Transmembrane helix</keyword>
<keyword evidence="4 7" id="KW-0472">Membrane</keyword>
<evidence type="ECO:0000256" key="1">
    <source>
        <dbReference type="ARBA" id="ARBA00004141"/>
    </source>
</evidence>
<evidence type="ECO:0000313" key="10">
    <source>
        <dbReference type="Proteomes" id="UP001140453"/>
    </source>
</evidence>
<dbReference type="InterPro" id="IPR052337">
    <property type="entry name" value="SAT4-like"/>
</dbReference>
<evidence type="ECO:0000256" key="7">
    <source>
        <dbReference type="SAM" id="Phobius"/>
    </source>
</evidence>
<sequence>MFLAQPIILPPGQDPNAGKEVDDSLVWAILLSNGLFIALVTIVVALRIYTKFTMAKQVFLDDYLMTASAILFLALASLDVAAIPLGFGRHAQNLPGNTQLEQMKSMEKVLYHNFFSMLLICLSICLAKLSIVATLLHIFNAKTLTCNVMRKGLLIVSLIVVLCCAAQFFFVIFQCTTVRLSWMVSEIGISGSCSNLETAVVATGAVNAVTDFLITCAPIPSFMKLQMPLKQRICLSALFLSGLIACVFGWIRVVSAQGLGSIENAIDASYEDVEYFNWSVAEAGLCIITGSIPALRPLLATILPRLFGQCNMDELVETVKDTVNRVATRSGSRSRSRAGSRREHLRRSSEGTISSFTGISREHTFKEIESPKTERAHDLSNKVPKVSAVMESVSSFAMRTCCSLMKVFRRTHVWEDEERGRSRLSVINELDEVSSPKENEKKELRRLGNWIPVGISASMADVQWWWARSKVNPWRLSRTVNPSPGVVIIMTEVMVTSAKMDVQQSSHGCLV</sequence>
<feature type="transmembrane region" description="Helical" evidence="7">
    <location>
        <begin position="152"/>
        <end position="173"/>
    </location>
</feature>
<gene>
    <name evidence="9" type="ORF">N0V93_008108</name>
</gene>
<dbReference type="PANTHER" id="PTHR33048">
    <property type="entry name" value="PTH11-LIKE INTEGRAL MEMBRANE PROTEIN (AFU_ORTHOLOGUE AFUA_5G11245)"/>
    <property type="match status" value="1"/>
</dbReference>
<dbReference type="GO" id="GO:0016020">
    <property type="term" value="C:membrane"/>
    <property type="evidence" value="ECO:0007669"/>
    <property type="project" value="UniProtKB-SubCell"/>
</dbReference>
<feature type="transmembrane region" description="Helical" evidence="7">
    <location>
        <begin position="114"/>
        <end position="140"/>
    </location>
</feature>
<keyword evidence="10" id="KW-1185">Reference proteome</keyword>
<protein>
    <recommendedName>
        <fullName evidence="8">Rhodopsin domain-containing protein</fullName>
    </recommendedName>
</protein>
<dbReference type="AlphaFoldDB" id="A0A9W8YL35"/>
<comment type="caution">
    <text evidence="9">The sequence shown here is derived from an EMBL/GenBank/DDBJ whole genome shotgun (WGS) entry which is preliminary data.</text>
</comment>
<dbReference type="InterPro" id="IPR049326">
    <property type="entry name" value="Rhodopsin_dom_fungi"/>
</dbReference>
<evidence type="ECO:0000256" key="2">
    <source>
        <dbReference type="ARBA" id="ARBA00022692"/>
    </source>
</evidence>
<proteinExistence type="inferred from homology"/>
<feature type="domain" description="Rhodopsin" evidence="8">
    <location>
        <begin position="46"/>
        <end position="300"/>
    </location>
</feature>
<accession>A0A9W8YL35</accession>
<name>A0A9W8YL35_9PEZI</name>
<evidence type="ECO:0000256" key="4">
    <source>
        <dbReference type="ARBA" id="ARBA00023136"/>
    </source>
</evidence>
<organism evidence="9 10">
    <name type="scientific">Gnomoniopsis smithogilvyi</name>
    <dbReference type="NCBI Taxonomy" id="1191159"/>
    <lineage>
        <taxon>Eukaryota</taxon>
        <taxon>Fungi</taxon>
        <taxon>Dikarya</taxon>
        <taxon>Ascomycota</taxon>
        <taxon>Pezizomycotina</taxon>
        <taxon>Sordariomycetes</taxon>
        <taxon>Sordariomycetidae</taxon>
        <taxon>Diaporthales</taxon>
        <taxon>Gnomoniaceae</taxon>
        <taxon>Gnomoniopsis</taxon>
    </lineage>
</organism>
<evidence type="ECO:0000259" key="8">
    <source>
        <dbReference type="Pfam" id="PF20684"/>
    </source>
</evidence>
<feature type="transmembrane region" description="Helical" evidence="7">
    <location>
        <begin position="62"/>
        <end position="87"/>
    </location>
</feature>
<dbReference type="OrthoDB" id="5278984at2759"/>
<feature type="transmembrane region" description="Helical" evidence="7">
    <location>
        <begin position="199"/>
        <end position="221"/>
    </location>
</feature>
<comment type="similarity">
    <text evidence="5">Belongs to the SAT4 family.</text>
</comment>
<evidence type="ECO:0000256" key="3">
    <source>
        <dbReference type="ARBA" id="ARBA00022989"/>
    </source>
</evidence>
<evidence type="ECO:0000256" key="5">
    <source>
        <dbReference type="ARBA" id="ARBA00038359"/>
    </source>
</evidence>
<comment type="subcellular location">
    <subcellularLocation>
        <location evidence="1">Membrane</location>
        <topology evidence="1">Multi-pass membrane protein</topology>
    </subcellularLocation>
</comment>